<dbReference type="AlphaFoldDB" id="A0A6C0ECY9"/>
<accession>A0A6C0ECY9</accession>
<organism evidence="1">
    <name type="scientific">viral metagenome</name>
    <dbReference type="NCBI Taxonomy" id="1070528"/>
    <lineage>
        <taxon>unclassified sequences</taxon>
        <taxon>metagenomes</taxon>
        <taxon>organismal metagenomes</taxon>
    </lineage>
</organism>
<reference evidence="1" key="1">
    <citation type="journal article" date="2020" name="Nature">
        <title>Giant virus diversity and host interactions through global metagenomics.</title>
        <authorList>
            <person name="Schulz F."/>
            <person name="Roux S."/>
            <person name="Paez-Espino D."/>
            <person name="Jungbluth S."/>
            <person name="Walsh D.A."/>
            <person name="Denef V.J."/>
            <person name="McMahon K.D."/>
            <person name="Konstantinidis K.T."/>
            <person name="Eloe-Fadrosh E.A."/>
            <person name="Kyrpides N.C."/>
            <person name="Woyke T."/>
        </authorList>
    </citation>
    <scope>NUCLEOTIDE SEQUENCE</scope>
    <source>
        <strain evidence="1">GVMAG-M-3300023179-27</strain>
    </source>
</reference>
<sequence length="806" mass="96658">MNKDIIDNAIYDYHLNYYKYLAASDKPMNGQRGRHGIYYFIKESNICKILEYKKFVNDINCSNSREVKMFLNMCKYLNLMNDNIIQVYSNCLSIIDKIYLTKNKLYYEYFLNIGDFILSDYCLGMYKPKLAEHKKNMLCKKYKNDFLMSTVINNTCVMNETVLSDKLCISELTTKTDEKFALKLKVTKDIKKSLLNIIFKKSIKDKYLYTLKEVISRNNFDIKNVNFGMLYDNKKHRRKRRRREYENTKQFKNKQLLSDIFDILEHKKLLKIPIKTSLVNKCLKLKHYDIACKLMSYVRNKSKVVKITPEKIFGQLIYRRSTNRSAKKIKNIKVEIVKKYVDNGIIKTESFYDSKFRRILAFYMCHFDDNVLDYIINTIKTKPLFSRFPYRFKPYIKTYINLCHKYNIPFPLRAFFEIKNNKYLIKYMKDNNINPSKYLKQIKIDPDILFIKNSKTLSECMKYLQSKTRQYIHVYVYEALYNRFGNDIFNDSIILNKLLSHDIFNDVRYHKQYRSIMEKITDQNLMGKYIRDDNFTPDNIGYFLKCGRDSDIYNAFLANYKKKSAEEQYIFLGNLKIRLSMYRYQFFIIDLINNTKKTKQTTDYFVKKIMYTTMTVELFDCIQKNNLIPQDKLICIIIKNMDIVKYSLNKLNYDKYFSFECFLEALYECSHHGYKITECPFLVKLADQIFKLLSDSKKINITLLFLLFSKLYEYDVIKDINILMKDLFQRTNIISKDIYDYLIKKNVKYDVELKPVEMDLDIETLKLDSKAMNHLKKSKNLVYGINENLDKKLDVNKEYIKIITDI</sequence>
<protein>
    <submittedName>
        <fullName evidence="1">Uncharacterized protein</fullName>
    </submittedName>
</protein>
<evidence type="ECO:0000313" key="1">
    <source>
        <dbReference type="EMBL" id="QHT26501.1"/>
    </source>
</evidence>
<proteinExistence type="predicted"/>
<name>A0A6C0ECY9_9ZZZZ</name>
<dbReference type="EMBL" id="MN739794">
    <property type="protein sequence ID" value="QHT26501.1"/>
    <property type="molecule type" value="Genomic_DNA"/>
</dbReference>